<evidence type="ECO:0000259" key="8">
    <source>
        <dbReference type="Pfam" id="PF03176"/>
    </source>
</evidence>
<organism evidence="9 10">
    <name type="scientific">Candidatus Entotheonella gemina</name>
    <dbReference type="NCBI Taxonomy" id="1429439"/>
    <lineage>
        <taxon>Bacteria</taxon>
        <taxon>Pseudomonadati</taxon>
        <taxon>Nitrospinota/Tectimicrobiota group</taxon>
        <taxon>Candidatus Tectimicrobiota</taxon>
        <taxon>Candidatus Entotheonellia</taxon>
        <taxon>Candidatus Entotheonellales</taxon>
        <taxon>Candidatus Entotheonellaceae</taxon>
        <taxon>Candidatus Entotheonella</taxon>
    </lineage>
</organism>
<keyword evidence="10" id="KW-1185">Reference proteome</keyword>
<evidence type="ECO:0000256" key="5">
    <source>
        <dbReference type="ARBA" id="ARBA00022989"/>
    </source>
</evidence>
<keyword evidence="6 7" id="KW-0472">Membrane</keyword>
<feature type="transmembrane region" description="Helical" evidence="7">
    <location>
        <begin position="47"/>
        <end position="72"/>
    </location>
</feature>
<comment type="subcellular location">
    <subcellularLocation>
        <location evidence="1">Cell membrane</location>
        <topology evidence="1">Multi-pass membrane protein</topology>
    </subcellularLocation>
</comment>
<keyword evidence="5 7" id="KW-1133">Transmembrane helix</keyword>
<proteinExistence type="inferred from homology"/>
<feature type="domain" description="Membrane transport protein MMPL" evidence="8">
    <location>
        <begin position="9"/>
        <end position="106"/>
    </location>
</feature>
<reference evidence="9 10" key="1">
    <citation type="journal article" date="2014" name="Nature">
        <title>An environmental bacterial taxon with a large and distinct metabolic repertoire.</title>
        <authorList>
            <person name="Wilson M.C."/>
            <person name="Mori T."/>
            <person name="Ruckert C."/>
            <person name="Uria A.R."/>
            <person name="Helf M.J."/>
            <person name="Takada K."/>
            <person name="Gernert C."/>
            <person name="Steffens U.A."/>
            <person name="Heycke N."/>
            <person name="Schmitt S."/>
            <person name="Rinke C."/>
            <person name="Helfrich E.J."/>
            <person name="Brachmann A.O."/>
            <person name="Gurgui C."/>
            <person name="Wakimoto T."/>
            <person name="Kracht M."/>
            <person name="Crusemann M."/>
            <person name="Hentschel U."/>
            <person name="Abe I."/>
            <person name="Matsunaga S."/>
            <person name="Kalinowski J."/>
            <person name="Takeyama H."/>
            <person name="Piel J."/>
        </authorList>
    </citation>
    <scope>NUCLEOTIDE SEQUENCE [LARGE SCALE GENOMIC DNA]</scope>
    <source>
        <strain evidence="10">TSY2</strain>
    </source>
</reference>
<evidence type="ECO:0000313" key="10">
    <source>
        <dbReference type="Proteomes" id="UP000019140"/>
    </source>
</evidence>
<dbReference type="SUPFAM" id="SSF82866">
    <property type="entry name" value="Multidrug efflux transporter AcrB transmembrane domain"/>
    <property type="match status" value="1"/>
</dbReference>
<protein>
    <recommendedName>
        <fullName evidence="8">Membrane transport protein MMPL domain-containing protein</fullName>
    </recommendedName>
</protein>
<dbReference type="GO" id="GO:0005886">
    <property type="term" value="C:plasma membrane"/>
    <property type="evidence" value="ECO:0007669"/>
    <property type="project" value="UniProtKB-SubCell"/>
</dbReference>
<evidence type="ECO:0000256" key="2">
    <source>
        <dbReference type="ARBA" id="ARBA00010157"/>
    </source>
</evidence>
<dbReference type="PANTHER" id="PTHR33406">
    <property type="entry name" value="MEMBRANE PROTEIN MJ1562-RELATED"/>
    <property type="match status" value="1"/>
</dbReference>
<name>W4MAR6_9BACT</name>
<dbReference type="InterPro" id="IPR050545">
    <property type="entry name" value="Mycobact_MmpL"/>
</dbReference>
<dbReference type="AlphaFoldDB" id="W4MAR6"/>
<evidence type="ECO:0000256" key="1">
    <source>
        <dbReference type="ARBA" id="ARBA00004651"/>
    </source>
</evidence>
<feature type="transmembrane region" description="Helical" evidence="7">
    <location>
        <begin position="6"/>
        <end position="27"/>
    </location>
</feature>
<dbReference type="EMBL" id="AZHX01000487">
    <property type="protein sequence ID" value="ETX07270.1"/>
    <property type="molecule type" value="Genomic_DNA"/>
</dbReference>
<dbReference type="Proteomes" id="UP000019140">
    <property type="component" value="Unassembled WGS sequence"/>
</dbReference>
<dbReference type="HOGENOM" id="CLU_1999742_0_0_7"/>
<gene>
    <name evidence="9" type="ORF">ETSY2_12160</name>
</gene>
<evidence type="ECO:0000256" key="4">
    <source>
        <dbReference type="ARBA" id="ARBA00022692"/>
    </source>
</evidence>
<evidence type="ECO:0000256" key="7">
    <source>
        <dbReference type="SAM" id="Phobius"/>
    </source>
</evidence>
<comment type="caution">
    <text evidence="9">The sequence shown here is derived from an EMBL/GenBank/DDBJ whole genome shotgun (WGS) entry which is preliminary data.</text>
</comment>
<evidence type="ECO:0000256" key="3">
    <source>
        <dbReference type="ARBA" id="ARBA00022475"/>
    </source>
</evidence>
<accession>W4MAR6</accession>
<sequence>MGQINLGLSVVMGMTLGIVVDDTVHFLSKYLRARRDDGLPAEDAVRYAFSSVGAALVVTSIILMVGFLVLAQSSFQINAGMGKLTAITIACALLADLLTLPALLIWLETKIHAPSLAQEESPNA</sequence>
<comment type="similarity">
    <text evidence="2">Belongs to the resistance-nodulation-cell division (RND) (TC 2.A.6) family. MmpL subfamily.</text>
</comment>
<feature type="transmembrane region" description="Helical" evidence="7">
    <location>
        <begin position="84"/>
        <end position="107"/>
    </location>
</feature>
<keyword evidence="4 7" id="KW-0812">Transmembrane</keyword>
<dbReference type="Pfam" id="PF03176">
    <property type="entry name" value="MMPL"/>
    <property type="match status" value="1"/>
</dbReference>
<dbReference type="Gene3D" id="1.20.1640.10">
    <property type="entry name" value="Multidrug efflux transporter AcrB transmembrane domain"/>
    <property type="match status" value="1"/>
</dbReference>
<keyword evidence="3" id="KW-1003">Cell membrane</keyword>
<evidence type="ECO:0000313" key="9">
    <source>
        <dbReference type="EMBL" id="ETX07270.1"/>
    </source>
</evidence>
<evidence type="ECO:0000256" key="6">
    <source>
        <dbReference type="ARBA" id="ARBA00023136"/>
    </source>
</evidence>
<dbReference type="InterPro" id="IPR004869">
    <property type="entry name" value="MMPL_dom"/>
</dbReference>
<dbReference type="PANTHER" id="PTHR33406:SF6">
    <property type="entry name" value="MEMBRANE PROTEIN YDGH-RELATED"/>
    <property type="match status" value="1"/>
</dbReference>